<keyword evidence="4 19" id="KW-0812">Transmembrane</keyword>
<evidence type="ECO:0000256" key="15">
    <source>
        <dbReference type="ARBA" id="ARBA00060638"/>
    </source>
</evidence>
<keyword evidence="3" id="KW-0444">Lipid biosynthesis</keyword>
<dbReference type="PROSITE" id="PS01018">
    <property type="entry name" value="STEROL_REDUCT_2"/>
    <property type="match status" value="1"/>
</dbReference>
<dbReference type="Proteomes" id="UP000266841">
    <property type="component" value="Unassembled WGS sequence"/>
</dbReference>
<dbReference type="Gene3D" id="1.20.120.1630">
    <property type="match status" value="1"/>
</dbReference>
<evidence type="ECO:0000256" key="14">
    <source>
        <dbReference type="ARBA" id="ARBA00052254"/>
    </source>
</evidence>
<dbReference type="GO" id="GO:1902652">
    <property type="term" value="P:secondary alcohol metabolic process"/>
    <property type="evidence" value="ECO:0007669"/>
    <property type="project" value="UniProtKB-ARBA"/>
</dbReference>
<dbReference type="OMA" id="EWCELRP"/>
<evidence type="ECO:0000256" key="7">
    <source>
        <dbReference type="ARBA" id="ARBA00022989"/>
    </source>
</evidence>
<dbReference type="GO" id="GO:0005789">
    <property type="term" value="C:endoplasmic reticulum membrane"/>
    <property type="evidence" value="ECO:0007669"/>
    <property type="project" value="TreeGrafter"/>
</dbReference>
<dbReference type="InterPro" id="IPR018083">
    <property type="entry name" value="Sterol_reductase_CS"/>
</dbReference>
<accession>K0RWM6</accession>
<keyword evidence="5" id="KW-0521">NADP</keyword>
<dbReference type="GO" id="GO:0016126">
    <property type="term" value="P:sterol biosynthetic process"/>
    <property type="evidence" value="ECO:0007669"/>
    <property type="project" value="UniProtKB-KW"/>
</dbReference>
<dbReference type="eggNOG" id="KOG1435">
    <property type="taxonomic scope" value="Eukaryota"/>
</dbReference>
<evidence type="ECO:0000256" key="6">
    <source>
        <dbReference type="ARBA" id="ARBA00022955"/>
    </source>
</evidence>
<organism evidence="20 21">
    <name type="scientific">Thalassiosira oceanica</name>
    <name type="common">Marine diatom</name>
    <dbReference type="NCBI Taxonomy" id="159749"/>
    <lineage>
        <taxon>Eukaryota</taxon>
        <taxon>Sar</taxon>
        <taxon>Stramenopiles</taxon>
        <taxon>Ochrophyta</taxon>
        <taxon>Bacillariophyta</taxon>
        <taxon>Coscinodiscophyceae</taxon>
        <taxon>Thalassiosirophycidae</taxon>
        <taxon>Thalassiosirales</taxon>
        <taxon>Thalassiosiraceae</taxon>
        <taxon>Thalassiosira</taxon>
    </lineage>
</organism>
<dbReference type="GO" id="GO:0050613">
    <property type="term" value="F:Delta14-sterol reductase activity"/>
    <property type="evidence" value="ECO:0007669"/>
    <property type="project" value="UniProtKB-EC"/>
</dbReference>
<keyword evidence="11 19" id="KW-0472">Membrane</keyword>
<evidence type="ECO:0000256" key="17">
    <source>
        <dbReference type="ARBA" id="ARBA00077841"/>
    </source>
</evidence>
<evidence type="ECO:0000256" key="16">
    <source>
        <dbReference type="ARBA" id="ARBA00074394"/>
    </source>
</evidence>
<comment type="similarity">
    <text evidence="2">Belongs to the ERG4/ERG24 family.</text>
</comment>
<evidence type="ECO:0000256" key="4">
    <source>
        <dbReference type="ARBA" id="ARBA00022692"/>
    </source>
</evidence>
<sequence length="454" mass="51620">MTKPAFKYEFGGPIGAAANVLLLPVLTLCLCYWASIGRVDFEQVLTDGTCQDNRLSLLSKFAESEVLCPSCGNIERLITCALVIMCWFLFQVGLERFLPCQLVDGAPLPDHSGRRLTYRINGHLALWMTLLLLDVAWPHWIDIGSNEDQKTVLVFGRAPFTWLYDNYSTLALATIIWTFFLSTYLYLKSFGKGLLLAAGGNSGSTAYDFFLGRELNPRWGSFDWKEFCELRPGLIGWMLLNISMLAKQYERLGYATGSMILVNLFQGVYVWDALYQEKAILTTMDITTDGFGFMLCFGDLAWVPFTYSLQARYLVDHDPHLSPPALAAILGVNCAGYLIFRGANGQKDAFRRDPTSPEVSHLQFMQTKRGTKLLTSGWWGLARKINYTGDWIMGLSWCMLCGFESVVPYFYAIYFAILLVHRSIRDDHMCKEKYGEDWEKYKDLVPYRFFPGVI</sequence>
<feature type="transmembrane region" description="Helical" evidence="19">
    <location>
        <begin position="321"/>
        <end position="340"/>
    </location>
</feature>
<evidence type="ECO:0000256" key="5">
    <source>
        <dbReference type="ARBA" id="ARBA00022857"/>
    </source>
</evidence>
<dbReference type="PANTHER" id="PTHR21257:SF52">
    <property type="entry name" value="DELTA(14)-STEROL REDUCTASE TM7SF2"/>
    <property type="match status" value="1"/>
</dbReference>
<evidence type="ECO:0000256" key="19">
    <source>
        <dbReference type="SAM" id="Phobius"/>
    </source>
</evidence>
<dbReference type="FunFam" id="1.20.120.1630:FF:000009">
    <property type="entry name" value="C-14 sterol reductase"/>
    <property type="match status" value="1"/>
</dbReference>
<evidence type="ECO:0000256" key="3">
    <source>
        <dbReference type="ARBA" id="ARBA00022516"/>
    </source>
</evidence>
<feature type="transmembrane region" description="Helical" evidence="19">
    <location>
        <begin position="391"/>
        <end position="420"/>
    </location>
</feature>
<evidence type="ECO:0000256" key="1">
    <source>
        <dbReference type="ARBA" id="ARBA00004141"/>
    </source>
</evidence>
<keyword evidence="9" id="KW-0756">Sterol biosynthesis</keyword>
<keyword evidence="10" id="KW-0443">Lipid metabolism</keyword>
<dbReference type="InterPro" id="IPR001171">
    <property type="entry name" value="ERG24_DHCR-like"/>
</dbReference>
<comment type="subcellular location">
    <subcellularLocation>
        <location evidence="1">Membrane</location>
        <topology evidence="1">Multi-pass membrane protein</topology>
    </subcellularLocation>
</comment>
<evidence type="ECO:0000256" key="11">
    <source>
        <dbReference type="ARBA" id="ARBA00023136"/>
    </source>
</evidence>
<feature type="transmembrane region" description="Helical" evidence="19">
    <location>
        <begin position="167"/>
        <end position="187"/>
    </location>
</feature>
<comment type="pathway">
    <text evidence="15">Steroid biosynthesis; zymosterol biosynthesis; zymosterol from lanosterol: step 2/6.</text>
</comment>
<dbReference type="GO" id="GO:0016129">
    <property type="term" value="P:phytosteroid biosynthetic process"/>
    <property type="evidence" value="ECO:0007669"/>
    <property type="project" value="UniProtKB-ARBA"/>
</dbReference>
<dbReference type="OrthoDB" id="5326588at2759"/>
<comment type="catalytic activity">
    <reaction evidence="14">
        <text>4,4-dimethyl-5alpha-cholesta-8,24-dien-3beta-ol + NADP(+) = 4,4-dimethyl-5alpha-cholesta-8,14,24-trien-3beta-ol + NADPH + H(+)</text>
        <dbReference type="Rhea" id="RHEA:18561"/>
        <dbReference type="ChEBI" id="CHEBI:15378"/>
        <dbReference type="ChEBI" id="CHEBI:17813"/>
        <dbReference type="ChEBI" id="CHEBI:18364"/>
        <dbReference type="ChEBI" id="CHEBI:57783"/>
        <dbReference type="ChEBI" id="CHEBI:58349"/>
        <dbReference type="EC" id="1.3.1.70"/>
    </reaction>
    <physiologicalReaction direction="right-to-left" evidence="14">
        <dbReference type="Rhea" id="RHEA:18563"/>
    </physiologicalReaction>
</comment>
<comment type="caution">
    <text evidence="20">The sequence shown here is derived from an EMBL/GenBank/DDBJ whole genome shotgun (WGS) entry which is preliminary data.</text>
</comment>
<protein>
    <recommendedName>
        <fullName evidence="16">Delta(14)-sterol reductase ERG24</fullName>
    </recommendedName>
    <alternativeName>
        <fullName evidence="18">C-14 sterol reductase ERG24</fullName>
    </alternativeName>
    <alternativeName>
        <fullName evidence="17">Sterol C14-reductase ERG24</fullName>
    </alternativeName>
</protein>
<evidence type="ECO:0000256" key="18">
    <source>
        <dbReference type="ARBA" id="ARBA00083315"/>
    </source>
</evidence>
<dbReference type="GO" id="GO:0046165">
    <property type="term" value="P:alcohol biosynthetic process"/>
    <property type="evidence" value="ECO:0007669"/>
    <property type="project" value="UniProtKB-ARBA"/>
</dbReference>
<dbReference type="AlphaFoldDB" id="K0RWM6"/>
<reference evidence="20 21" key="1">
    <citation type="journal article" date="2012" name="Genome Biol.">
        <title>Genome and low-iron response of an oceanic diatom adapted to chronic iron limitation.</title>
        <authorList>
            <person name="Lommer M."/>
            <person name="Specht M."/>
            <person name="Roy A.S."/>
            <person name="Kraemer L."/>
            <person name="Andreson R."/>
            <person name="Gutowska M.A."/>
            <person name="Wolf J."/>
            <person name="Bergner S.V."/>
            <person name="Schilhabel M.B."/>
            <person name="Klostermeier U.C."/>
            <person name="Beiko R.G."/>
            <person name="Rosenstiel P."/>
            <person name="Hippler M."/>
            <person name="Laroche J."/>
        </authorList>
    </citation>
    <scope>NUCLEOTIDE SEQUENCE [LARGE SCALE GENOMIC DNA]</scope>
    <source>
        <strain evidence="20 21">CCMP1005</strain>
    </source>
</reference>
<feature type="transmembrane region" description="Helical" evidence="19">
    <location>
        <begin position="12"/>
        <end position="33"/>
    </location>
</feature>
<dbReference type="Pfam" id="PF01222">
    <property type="entry name" value="ERG4_ERG24"/>
    <property type="match status" value="1"/>
</dbReference>
<evidence type="ECO:0000256" key="9">
    <source>
        <dbReference type="ARBA" id="ARBA00023011"/>
    </source>
</evidence>
<feature type="transmembrane region" description="Helical" evidence="19">
    <location>
        <begin position="291"/>
        <end position="309"/>
    </location>
</feature>
<proteinExistence type="inferred from homology"/>
<evidence type="ECO:0000256" key="10">
    <source>
        <dbReference type="ARBA" id="ARBA00023098"/>
    </source>
</evidence>
<evidence type="ECO:0000313" key="20">
    <source>
        <dbReference type="EMBL" id="EJK57400.1"/>
    </source>
</evidence>
<keyword evidence="7 19" id="KW-1133">Transmembrane helix</keyword>
<dbReference type="EMBL" id="AGNL01028342">
    <property type="protein sequence ID" value="EJK57400.1"/>
    <property type="molecule type" value="Genomic_DNA"/>
</dbReference>
<name>K0RWM6_THAOC</name>
<feature type="transmembrane region" description="Helical" evidence="19">
    <location>
        <begin position="252"/>
        <end position="271"/>
    </location>
</feature>
<gene>
    <name evidence="20" type="ORF">THAOC_22555</name>
</gene>
<keyword evidence="21" id="KW-1185">Reference proteome</keyword>
<evidence type="ECO:0000256" key="2">
    <source>
        <dbReference type="ARBA" id="ARBA00005402"/>
    </source>
</evidence>
<keyword evidence="12" id="KW-1207">Sterol metabolism</keyword>
<evidence type="ECO:0000256" key="13">
    <source>
        <dbReference type="ARBA" id="ARBA00023221"/>
    </source>
</evidence>
<keyword evidence="13" id="KW-0753">Steroid metabolism</keyword>
<evidence type="ECO:0000256" key="8">
    <source>
        <dbReference type="ARBA" id="ARBA00023002"/>
    </source>
</evidence>
<dbReference type="PANTHER" id="PTHR21257">
    <property type="entry name" value="DELTA(14)-STEROL REDUCTASE"/>
    <property type="match status" value="1"/>
</dbReference>
<evidence type="ECO:0000256" key="12">
    <source>
        <dbReference type="ARBA" id="ARBA00023166"/>
    </source>
</evidence>
<keyword evidence="6" id="KW-0752">Steroid biosynthesis</keyword>
<feature type="transmembrane region" description="Helical" evidence="19">
    <location>
        <begin position="124"/>
        <end position="141"/>
    </location>
</feature>
<keyword evidence="8" id="KW-0560">Oxidoreductase</keyword>
<evidence type="ECO:0000313" key="21">
    <source>
        <dbReference type="Proteomes" id="UP000266841"/>
    </source>
</evidence>